<evidence type="ECO:0000313" key="2">
    <source>
        <dbReference type="Proteomes" id="UP001057402"/>
    </source>
</evidence>
<proteinExistence type="predicted"/>
<dbReference type="Proteomes" id="UP001057402">
    <property type="component" value="Chromosome 4"/>
</dbReference>
<name>A0ACB9RGT3_9MYRT</name>
<protein>
    <submittedName>
        <fullName evidence="1">Uncharacterized protein</fullName>
    </submittedName>
</protein>
<reference evidence="2" key="1">
    <citation type="journal article" date="2023" name="Front. Plant Sci.">
        <title>Chromosomal-level genome assembly of Melastoma candidum provides insights into trichome evolution.</title>
        <authorList>
            <person name="Zhong Y."/>
            <person name="Wu W."/>
            <person name="Sun C."/>
            <person name="Zou P."/>
            <person name="Liu Y."/>
            <person name="Dai S."/>
            <person name="Zhou R."/>
        </authorList>
    </citation>
    <scope>NUCLEOTIDE SEQUENCE [LARGE SCALE GENOMIC DNA]</scope>
</reference>
<keyword evidence="2" id="KW-1185">Reference proteome</keyword>
<accession>A0ACB9RGT3</accession>
<sequence>MSVLVQVLLQFPHMCLAESIGFCNPLAKSIVRAEVKEAMGFAMGPYSWITAEDSERNEFGRWGWGFQDHRGSESEACTDIITTMAARDAISLVVTFVAIPHRASQRERIEFTGSTRWLFGKRLRRERERERSPLSDGIEVPGHGNGKAGFGLTTAVVSWNTLRA</sequence>
<comment type="caution">
    <text evidence="1">The sequence shown here is derived from an EMBL/GenBank/DDBJ whole genome shotgun (WGS) entry which is preliminary data.</text>
</comment>
<gene>
    <name evidence="1" type="ORF">MLD38_013061</name>
</gene>
<organism evidence="1 2">
    <name type="scientific">Melastoma candidum</name>
    <dbReference type="NCBI Taxonomy" id="119954"/>
    <lineage>
        <taxon>Eukaryota</taxon>
        <taxon>Viridiplantae</taxon>
        <taxon>Streptophyta</taxon>
        <taxon>Embryophyta</taxon>
        <taxon>Tracheophyta</taxon>
        <taxon>Spermatophyta</taxon>
        <taxon>Magnoliopsida</taxon>
        <taxon>eudicotyledons</taxon>
        <taxon>Gunneridae</taxon>
        <taxon>Pentapetalae</taxon>
        <taxon>rosids</taxon>
        <taxon>malvids</taxon>
        <taxon>Myrtales</taxon>
        <taxon>Melastomataceae</taxon>
        <taxon>Melastomatoideae</taxon>
        <taxon>Melastomateae</taxon>
        <taxon>Melastoma</taxon>
    </lineage>
</organism>
<evidence type="ECO:0000313" key="1">
    <source>
        <dbReference type="EMBL" id="KAI4375157.1"/>
    </source>
</evidence>
<dbReference type="EMBL" id="CM042883">
    <property type="protein sequence ID" value="KAI4375157.1"/>
    <property type="molecule type" value="Genomic_DNA"/>
</dbReference>